<sequence length="594" mass="62082">MSRSLLRLRADAYYVPVEDGIWIRTTDSSFTLRGRAVAGWVERLAPLLDAGVVVDDLVARLNSAQAAYVRHLLDTLEQRRVVRREPADGAVPPEWEAAFGQQLEYLRHFSADAGSALAAVRASTVTVVGPADRAVPLAAALFDAGFADVTLADADPSEDLLAMADELAAGGAPVRLRSRVPTPARHLVGVFNVDETAAALALADRADATGACAWLGVVRGQAMLVKAHVPDSADACLRCAWRRLIHPAVDVAPLPELGHVPVALAAAVLAQDLFRHVSGATGAQRRPSGEGVVVDLTRLSIWRTPADPDPTCPRCAGRTGGHRAAGPDVVEPGGDDAGPDHAATAGSAPFPEATEPAERLADRLLGARCFGPVTSCGPEALPQVPLAAVRPRLNPVGRSGPLGGADGPVVVAEDLPGARTEAMLYAVEQELRRDDATAVGVGFDEREALARALRHWWVANPGGDWADQPDEARRVAASLATLAGLADDPPVRLARRGDGAWRAGTEVSGPAIAATAESAVRAALVGHLARGVQFAEAAPADLRVAVQTPREDAPDPAEQASRAGLTWSRLAVRPLVDDLVVAVALTRADRPRGA</sequence>
<organism evidence="2">
    <name type="scientific">Micromonospora carbonacea</name>
    <dbReference type="NCBI Taxonomy" id="47853"/>
    <lineage>
        <taxon>Bacteria</taxon>
        <taxon>Bacillati</taxon>
        <taxon>Actinomycetota</taxon>
        <taxon>Actinomycetes</taxon>
        <taxon>Micromonosporales</taxon>
        <taxon>Micromonosporaceae</taxon>
        <taxon>Micromonospora</taxon>
    </lineage>
</organism>
<proteinExistence type="predicted"/>
<dbReference type="Gene3D" id="3.90.930.60">
    <property type="match status" value="1"/>
</dbReference>
<reference evidence="2" key="1">
    <citation type="submission" date="2020-08" db="EMBL/GenBank/DDBJ databases">
        <title>A bifunctional nitrone conjugated secondary metabolite targeting the ribosome.</title>
        <authorList>
            <person name="Limbrick E.M."/>
            <person name="Graf M."/>
            <person name="Derewacz D.K."/>
            <person name="Nguyen F."/>
            <person name="Spraggins J.M."/>
            <person name="Wieland M."/>
            <person name="Ynigez-Gutierrez A.E."/>
            <person name="Reisman B.J."/>
            <person name="Zinshteyn B."/>
            <person name="McCulloch K."/>
            <person name="Iverson T.M."/>
            <person name="Green R."/>
            <person name="Wilson D.N."/>
            <person name="Bachmann B.O."/>
        </authorList>
    </citation>
    <scope>NUCLEOTIDE SEQUENCE</scope>
    <source>
        <strain evidence="2">Africana</strain>
    </source>
</reference>
<evidence type="ECO:0000256" key="1">
    <source>
        <dbReference type="SAM" id="MobiDB-lite"/>
    </source>
</evidence>
<gene>
    <name evidence="2" type="ORF">HZU44_05255</name>
</gene>
<dbReference type="AlphaFoldDB" id="A0A7D5Y6Q6"/>
<dbReference type="EMBL" id="CP058905">
    <property type="protein sequence ID" value="QLJ99532.1"/>
    <property type="molecule type" value="Genomic_DNA"/>
</dbReference>
<accession>A0A7D5Y6Q6</accession>
<feature type="region of interest" description="Disordered" evidence="1">
    <location>
        <begin position="305"/>
        <end position="354"/>
    </location>
</feature>
<evidence type="ECO:0008006" key="3">
    <source>
        <dbReference type="Google" id="ProtNLM"/>
    </source>
</evidence>
<evidence type="ECO:0000313" key="2">
    <source>
        <dbReference type="EMBL" id="QLJ99532.1"/>
    </source>
</evidence>
<dbReference type="Gene3D" id="3.40.50.720">
    <property type="entry name" value="NAD(P)-binding Rossmann-like Domain"/>
    <property type="match status" value="1"/>
</dbReference>
<name>A0A7D5Y6Q6_9ACTN</name>
<protein>
    <recommendedName>
        <fullName evidence="3">TOMM leader peptide-binding protein</fullName>
    </recommendedName>
</protein>